<name>A0A553GYG3_9PSED</name>
<evidence type="ECO:0000313" key="3">
    <source>
        <dbReference type="Proteomes" id="UP000315235"/>
    </source>
</evidence>
<evidence type="ECO:0000313" key="2">
    <source>
        <dbReference type="EMBL" id="TRX74546.1"/>
    </source>
</evidence>
<gene>
    <name evidence="2" type="ORF">FM069_11085</name>
</gene>
<comment type="caution">
    <text evidence="2">The sequence shown here is derived from an EMBL/GenBank/DDBJ whole genome shotgun (WGS) entry which is preliminary data.</text>
</comment>
<keyword evidence="3" id="KW-1185">Reference proteome</keyword>
<dbReference type="AlphaFoldDB" id="A0A553GYG3"/>
<dbReference type="EMBL" id="VJOY01000007">
    <property type="protein sequence ID" value="TRX74546.1"/>
    <property type="molecule type" value="Genomic_DNA"/>
</dbReference>
<dbReference type="Proteomes" id="UP000315235">
    <property type="component" value="Unassembled WGS sequence"/>
</dbReference>
<protein>
    <recommendedName>
        <fullName evidence="4">DUF2059 domain-containing protein</fullName>
    </recommendedName>
</protein>
<proteinExistence type="predicted"/>
<evidence type="ECO:0008006" key="4">
    <source>
        <dbReference type="Google" id="ProtNLM"/>
    </source>
</evidence>
<keyword evidence="1" id="KW-0732">Signal</keyword>
<dbReference type="OrthoDB" id="6853144at2"/>
<organism evidence="2 3">
    <name type="scientific">Pseudomonas mangiferae</name>
    <dbReference type="NCBI Taxonomy" id="2593654"/>
    <lineage>
        <taxon>Bacteria</taxon>
        <taxon>Pseudomonadati</taxon>
        <taxon>Pseudomonadota</taxon>
        <taxon>Gammaproteobacteria</taxon>
        <taxon>Pseudomonadales</taxon>
        <taxon>Pseudomonadaceae</taxon>
        <taxon>Pseudomonas</taxon>
    </lineage>
</organism>
<feature type="chain" id="PRO_5021977157" description="DUF2059 domain-containing protein" evidence="1">
    <location>
        <begin position="27"/>
        <end position="255"/>
    </location>
</feature>
<sequence length="255" mass="27341">MRARTLLPLFLACAAVPALFASTTQAAPADDGYRRLFRLAGLELLCEQSAPLAQRGMPPAQQARLGEVFEAAALCQDLAAAVAARLPADQAQQAETLLDSPLAQRFTEAERSVGNGEGLATYRSQLDSRPPRPERLALVRRLDSAAHTTRLAALLRYEVGKTQALAALQARGEHLDEATLGARTAEQAQALQTSSAQAVESFMLYAYRQMPSDQVQAYAELYEQPAVTALLDASVASLPALFAARRARLAEPATP</sequence>
<dbReference type="RefSeq" id="WP_143488372.1">
    <property type="nucleotide sequence ID" value="NZ_VJOY01000007.1"/>
</dbReference>
<accession>A0A553GYG3</accession>
<evidence type="ECO:0000256" key="1">
    <source>
        <dbReference type="SAM" id="SignalP"/>
    </source>
</evidence>
<reference evidence="2 3" key="1">
    <citation type="submission" date="2019-07" db="EMBL/GenBank/DDBJ databases">
        <title>Pseudomonas mangiferae sp. nov., isolated from bark of mango tree in Thailand.</title>
        <authorList>
            <person name="Srisuk N."/>
            <person name="Anurat P."/>
        </authorList>
    </citation>
    <scope>NUCLEOTIDE SEQUENCE [LARGE SCALE GENOMIC DNA]</scope>
    <source>
        <strain evidence="2 3">DMKU_BBB3-04</strain>
    </source>
</reference>
<feature type="signal peptide" evidence="1">
    <location>
        <begin position="1"/>
        <end position="26"/>
    </location>
</feature>